<dbReference type="Proteomes" id="UP000594468">
    <property type="component" value="Chromosome"/>
</dbReference>
<keyword evidence="3" id="KW-1185">Reference proteome</keyword>
<gene>
    <name evidence="2" type="ORF">G4Y79_23635</name>
</gene>
<sequence>MQVIEHTKTRLVIERRRPFFAVSMALFTLLCAWILINIAIYGLSHFQRFNVFSFLSWLLWMALMFVIGRIGAESCYGNLKGTLCVFDRDAETVTVNRPDGFHMIQREVPIYAMICVDVCPDRKLRVFGLSFLLRDHTHVPLAMLPMDEEREVISLRDTIRRFLRCQDLEYSAG</sequence>
<evidence type="ECO:0000313" key="2">
    <source>
        <dbReference type="EMBL" id="QPC82644.1"/>
    </source>
</evidence>
<protein>
    <submittedName>
        <fullName evidence="2">Uncharacterized protein</fullName>
    </submittedName>
</protein>
<feature type="transmembrane region" description="Helical" evidence="1">
    <location>
        <begin position="49"/>
        <end position="70"/>
    </location>
</feature>
<dbReference type="AlphaFoldDB" id="A0A7S8E940"/>
<dbReference type="RefSeq" id="WP_195170713.1">
    <property type="nucleotide sequence ID" value="NZ_CP062983.1"/>
</dbReference>
<keyword evidence="1" id="KW-1133">Transmembrane helix</keyword>
<evidence type="ECO:0000313" key="3">
    <source>
        <dbReference type="Proteomes" id="UP000594468"/>
    </source>
</evidence>
<name>A0A7S8E940_9CHLR</name>
<organism evidence="2 3">
    <name type="scientific">Phototrophicus methaneseepsis</name>
    <dbReference type="NCBI Taxonomy" id="2710758"/>
    <lineage>
        <taxon>Bacteria</taxon>
        <taxon>Bacillati</taxon>
        <taxon>Chloroflexota</taxon>
        <taxon>Candidatus Thermofontia</taxon>
        <taxon>Phototrophicales</taxon>
        <taxon>Phototrophicaceae</taxon>
        <taxon>Phototrophicus</taxon>
    </lineage>
</organism>
<dbReference type="EMBL" id="CP062983">
    <property type="protein sequence ID" value="QPC82644.1"/>
    <property type="molecule type" value="Genomic_DNA"/>
</dbReference>
<keyword evidence="1" id="KW-0472">Membrane</keyword>
<dbReference type="KEGG" id="pmet:G4Y79_23635"/>
<keyword evidence="1" id="KW-0812">Transmembrane</keyword>
<accession>A0A7S8E940</accession>
<reference evidence="2 3" key="1">
    <citation type="submission" date="2020-02" db="EMBL/GenBank/DDBJ databases">
        <authorList>
            <person name="Zheng R.K."/>
            <person name="Sun C.M."/>
        </authorList>
    </citation>
    <scope>NUCLEOTIDE SEQUENCE [LARGE SCALE GENOMIC DNA]</scope>
    <source>
        <strain evidence="3">rifampicinis</strain>
    </source>
</reference>
<evidence type="ECO:0000256" key="1">
    <source>
        <dbReference type="SAM" id="Phobius"/>
    </source>
</evidence>
<feature type="transmembrane region" description="Helical" evidence="1">
    <location>
        <begin position="20"/>
        <end position="43"/>
    </location>
</feature>
<proteinExistence type="predicted"/>